<evidence type="ECO:0000256" key="3">
    <source>
        <dbReference type="ARBA" id="ARBA00009014"/>
    </source>
</evidence>
<dbReference type="NCBIfam" id="TIGR00125">
    <property type="entry name" value="cyt_tran_rel"/>
    <property type="match status" value="1"/>
</dbReference>
<comment type="pathway">
    <text evidence="2 11">Cofactor biosynthesis; NAD(+) biosynthesis; deamido-NAD(+) from nicotinate D-ribonucleotide: step 1/1.</text>
</comment>
<dbReference type="Proteomes" id="UP000319980">
    <property type="component" value="Unassembled WGS sequence"/>
</dbReference>
<keyword evidence="14" id="KW-1185">Reference proteome</keyword>
<dbReference type="Gene3D" id="3.40.50.620">
    <property type="entry name" value="HUPs"/>
    <property type="match status" value="1"/>
</dbReference>
<dbReference type="NCBIfam" id="TIGR00482">
    <property type="entry name" value="nicotinate (nicotinamide) nucleotide adenylyltransferase"/>
    <property type="match status" value="1"/>
</dbReference>
<keyword evidence="4 11" id="KW-0662">Pyridine nucleotide biosynthesis</keyword>
<dbReference type="NCBIfam" id="NF000839">
    <property type="entry name" value="PRK00071.1-1"/>
    <property type="match status" value="1"/>
</dbReference>
<evidence type="ECO:0000256" key="6">
    <source>
        <dbReference type="ARBA" id="ARBA00022695"/>
    </source>
</evidence>
<keyword evidence="8 11" id="KW-0067">ATP-binding</keyword>
<evidence type="ECO:0000313" key="13">
    <source>
        <dbReference type="EMBL" id="TWT17604.1"/>
    </source>
</evidence>
<sequence length="224" mass="23915">MPDSLLVFYGGTFDPVHNGHLAIARDARDALGCAIRFMPAADPPHRAPPGADAAQRAEMLALVLDGEPGLQLDLRELHRDGPSYSVDTLRDLRAEYGDAAPIALLVGADSLLGLPTWREWTVLFDLAHFIVAERPGNALDGPLPPALAEATDGRWADGPQALREAPAGRLLRLHQPLHPGSATEVRRRIAAGEPWRDLVPAVVAAHVARHGLYGLHGPATPASL</sequence>
<dbReference type="CDD" id="cd02165">
    <property type="entry name" value="NMNAT"/>
    <property type="match status" value="1"/>
</dbReference>
<comment type="catalytic activity">
    <reaction evidence="10 11">
        <text>nicotinate beta-D-ribonucleotide + ATP + H(+) = deamido-NAD(+) + diphosphate</text>
        <dbReference type="Rhea" id="RHEA:22860"/>
        <dbReference type="ChEBI" id="CHEBI:15378"/>
        <dbReference type="ChEBI" id="CHEBI:30616"/>
        <dbReference type="ChEBI" id="CHEBI:33019"/>
        <dbReference type="ChEBI" id="CHEBI:57502"/>
        <dbReference type="ChEBI" id="CHEBI:58437"/>
        <dbReference type="EC" id="2.7.7.18"/>
    </reaction>
</comment>
<evidence type="ECO:0000256" key="5">
    <source>
        <dbReference type="ARBA" id="ARBA00022679"/>
    </source>
</evidence>
<comment type="similarity">
    <text evidence="3 11">Belongs to the NadD family.</text>
</comment>
<keyword evidence="7 11" id="KW-0547">Nucleotide-binding</keyword>
<dbReference type="Pfam" id="PF01467">
    <property type="entry name" value="CTP_transf_like"/>
    <property type="match status" value="1"/>
</dbReference>
<proteinExistence type="inferred from homology"/>
<dbReference type="SUPFAM" id="SSF52374">
    <property type="entry name" value="Nucleotidylyl transferase"/>
    <property type="match status" value="1"/>
</dbReference>
<dbReference type="GO" id="GO:0005524">
    <property type="term" value="F:ATP binding"/>
    <property type="evidence" value="ECO:0007669"/>
    <property type="project" value="UniProtKB-KW"/>
</dbReference>
<dbReference type="PANTHER" id="PTHR39321">
    <property type="entry name" value="NICOTINATE-NUCLEOTIDE ADENYLYLTRANSFERASE-RELATED"/>
    <property type="match status" value="1"/>
</dbReference>
<evidence type="ECO:0000256" key="10">
    <source>
        <dbReference type="ARBA" id="ARBA00048721"/>
    </source>
</evidence>
<feature type="domain" description="Cytidyltransferase-like" evidence="12">
    <location>
        <begin position="8"/>
        <end position="188"/>
    </location>
</feature>
<evidence type="ECO:0000256" key="2">
    <source>
        <dbReference type="ARBA" id="ARBA00005019"/>
    </source>
</evidence>
<keyword evidence="6 11" id="KW-0548">Nucleotidyltransferase</keyword>
<evidence type="ECO:0000259" key="12">
    <source>
        <dbReference type="Pfam" id="PF01467"/>
    </source>
</evidence>
<protein>
    <recommendedName>
        <fullName evidence="11">Probable nicotinate-nucleotide adenylyltransferase</fullName>
        <ecNumber evidence="11">2.7.7.18</ecNumber>
    </recommendedName>
    <alternativeName>
        <fullName evidence="11">Deamido-NAD(+) diphosphorylase</fullName>
    </alternativeName>
    <alternativeName>
        <fullName evidence="11">Deamido-NAD(+) pyrophosphorylase</fullName>
    </alternativeName>
    <alternativeName>
        <fullName evidence="11">Nicotinate mononucleotide adenylyltransferase</fullName>
        <shortName evidence="11">NaMN adenylyltransferase</shortName>
    </alternativeName>
</protein>
<evidence type="ECO:0000256" key="4">
    <source>
        <dbReference type="ARBA" id="ARBA00022642"/>
    </source>
</evidence>
<dbReference type="InterPro" id="IPR004821">
    <property type="entry name" value="Cyt_trans-like"/>
</dbReference>
<keyword evidence="5 11" id="KW-0808">Transferase</keyword>
<comment type="function">
    <text evidence="1 11">Catalyzes the reversible adenylation of nicotinate mononucleotide (NaMN) to nicotinic acid adenine dinucleotide (NaAD).</text>
</comment>
<gene>
    <name evidence="11 13" type="primary">nadD</name>
    <name evidence="13" type="ORF">FQY83_16775</name>
</gene>
<evidence type="ECO:0000256" key="7">
    <source>
        <dbReference type="ARBA" id="ARBA00022741"/>
    </source>
</evidence>
<dbReference type="EC" id="2.7.7.18" evidence="11"/>
<keyword evidence="9 11" id="KW-0520">NAD</keyword>
<evidence type="ECO:0000313" key="14">
    <source>
        <dbReference type="Proteomes" id="UP000319980"/>
    </source>
</evidence>
<evidence type="ECO:0000256" key="9">
    <source>
        <dbReference type="ARBA" id="ARBA00023027"/>
    </source>
</evidence>
<accession>A0A5C5TUY1</accession>
<dbReference type="HAMAP" id="MF_00244">
    <property type="entry name" value="NaMN_adenylyltr"/>
    <property type="match status" value="1"/>
</dbReference>
<reference evidence="13 14" key="1">
    <citation type="journal article" date="2008" name="Int. J. Syst. Evol. Microbiol.">
        <title>Luteimonas marina sp. nov., isolated from seawater.</title>
        <authorList>
            <person name="Baik K.S."/>
            <person name="Park S.C."/>
            <person name="Kim M.S."/>
            <person name="Kim E.M."/>
            <person name="Park C."/>
            <person name="Chun J."/>
            <person name="Seong C.N."/>
        </authorList>
    </citation>
    <scope>NUCLEOTIDE SEQUENCE [LARGE SCALE GENOMIC DNA]</scope>
    <source>
        <strain evidence="13 14">FR1330</strain>
    </source>
</reference>
<evidence type="ECO:0000256" key="8">
    <source>
        <dbReference type="ARBA" id="ARBA00022840"/>
    </source>
</evidence>
<dbReference type="AlphaFoldDB" id="A0A5C5TUY1"/>
<comment type="caution">
    <text evidence="13">The sequence shown here is derived from an EMBL/GenBank/DDBJ whole genome shotgun (WGS) entry which is preliminary data.</text>
</comment>
<dbReference type="InterPro" id="IPR005248">
    <property type="entry name" value="NadD/NMNAT"/>
</dbReference>
<dbReference type="InterPro" id="IPR014729">
    <property type="entry name" value="Rossmann-like_a/b/a_fold"/>
</dbReference>
<name>A0A5C5TUY1_9GAMM</name>
<dbReference type="UniPathway" id="UPA00253">
    <property type="reaction ID" value="UER00332"/>
</dbReference>
<evidence type="ECO:0000256" key="11">
    <source>
        <dbReference type="HAMAP-Rule" id="MF_00244"/>
    </source>
</evidence>
<dbReference type="GO" id="GO:0009435">
    <property type="term" value="P:NAD+ biosynthetic process"/>
    <property type="evidence" value="ECO:0007669"/>
    <property type="project" value="UniProtKB-UniRule"/>
</dbReference>
<organism evidence="13 14">
    <name type="scientific">Luteimonas marina</name>
    <dbReference type="NCBI Taxonomy" id="488485"/>
    <lineage>
        <taxon>Bacteria</taxon>
        <taxon>Pseudomonadati</taxon>
        <taxon>Pseudomonadota</taxon>
        <taxon>Gammaproteobacteria</taxon>
        <taxon>Lysobacterales</taxon>
        <taxon>Lysobacteraceae</taxon>
        <taxon>Luteimonas</taxon>
    </lineage>
</organism>
<dbReference type="OrthoDB" id="5295945at2"/>
<dbReference type="EMBL" id="VOHK01000009">
    <property type="protein sequence ID" value="TWT17604.1"/>
    <property type="molecule type" value="Genomic_DNA"/>
</dbReference>
<evidence type="ECO:0000256" key="1">
    <source>
        <dbReference type="ARBA" id="ARBA00002324"/>
    </source>
</evidence>
<dbReference type="GO" id="GO:0004515">
    <property type="term" value="F:nicotinate-nucleotide adenylyltransferase activity"/>
    <property type="evidence" value="ECO:0007669"/>
    <property type="project" value="UniProtKB-UniRule"/>
</dbReference>
<dbReference type="PANTHER" id="PTHR39321:SF3">
    <property type="entry name" value="PHOSPHOPANTETHEINE ADENYLYLTRANSFERASE"/>
    <property type="match status" value="1"/>
</dbReference>